<organism evidence="1 2">
    <name type="scientific">Pelagomonas calceolata</name>
    <dbReference type="NCBI Taxonomy" id="35677"/>
    <lineage>
        <taxon>Eukaryota</taxon>
        <taxon>Sar</taxon>
        <taxon>Stramenopiles</taxon>
        <taxon>Ochrophyta</taxon>
        <taxon>Pelagophyceae</taxon>
        <taxon>Pelagomonadales</taxon>
        <taxon>Pelagomonadaceae</taxon>
        <taxon>Pelagomonas</taxon>
    </lineage>
</organism>
<accession>A0A8J2X0S0</accession>
<evidence type="ECO:0000313" key="2">
    <source>
        <dbReference type="Proteomes" id="UP000789595"/>
    </source>
</evidence>
<dbReference type="EMBL" id="CAKKNE010000002">
    <property type="protein sequence ID" value="CAH0369656.1"/>
    <property type="molecule type" value="Genomic_DNA"/>
</dbReference>
<gene>
    <name evidence="1" type="ORF">PECAL_2P27860</name>
</gene>
<dbReference type="Proteomes" id="UP000789595">
    <property type="component" value="Unassembled WGS sequence"/>
</dbReference>
<keyword evidence="2" id="KW-1185">Reference proteome</keyword>
<sequence length="277" mass="31089">MEAALAKRAHTYRSPLLSLWSRNELADNVVAFLPPTNLPKLPIIAKPFRAAQPLVLFTAARRLKVVDQMLASCVDVLRDVVPEANRFVETWARGLGQWQMHPDASGYLHADVVGSPPCLRLRGTPGPTHEGLSRSFQSLRKLTVRRLRISRWSCMDIRGALGYVWFYDHRGQFEKCVGGVYKNGGQLCFLARDSNEGPNTTMLCPVDPDTRYDIDASFSDADEDHMMDATITVSIDGVPQVTRSIRSLTIPLHRIKVYNYSHGEAHIGEIEVEFDRA</sequence>
<evidence type="ECO:0000313" key="1">
    <source>
        <dbReference type="EMBL" id="CAH0369656.1"/>
    </source>
</evidence>
<comment type="caution">
    <text evidence="1">The sequence shown here is derived from an EMBL/GenBank/DDBJ whole genome shotgun (WGS) entry which is preliminary data.</text>
</comment>
<reference evidence="1" key="1">
    <citation type="submission" date="2021-11" db="EMBL/GenBank/DDBJ databases">
        <authorList>
            <consortium name="Genoscope - CEA"/>
            <person name="William W."/>
        </authorList>
    </citation>
    <scope>NUCLEOTIDE SEQUENCE</scope>
</reference>
<protein>
    <submittedName>
        <fullName evidence="1">Uncharacterized protein</fullName>
    </submittedName>
</protein>
<proteinExistence type="predicted"/>
<name>A0A8J2X0S0_9STRA</name>
<dbReference type="AlphaFoldDB" id="A0A8J2X0S0"/>